<keyword evidence="1 2" id="KW-0238">DNA-binding</keyword>
<protein>
    <submittedName>
        <fullName evidence="4">TetR family transcriptional regulator</fullName>
    </submittedName>
</protein>
<feature type="DNA-binding region" description="H-T-H motif" evidence="2">
    <location>
        <begin position="30"/>
        <end position="49"/>
    </location>
</feature>
<dbReference type="PANTHER" id="PTHR30055">
    <property type="entry name" value="HTH-TYPE TRANSCRIPTIONAL REGULATOR RUTR"/>
    <property type="match status" value="1"/>
</dbReference>
<dbReference type="AlphaFoldDB" id="A0A5C4XJ76"/>
<reference evidence="4 5" key="1">
    <citation type="submission" date="2019-06" db="EMBL/GenBank/DDBJ databases">
        <title>The draft genome of Rhizobium smilacinae PTYR-5.</title>
        <authorList>
            <person name="Liu L."/>
            <person name="Li L."/>
            <person name="Zhang X."/>
        </authorList>
    </citation>
    <scope>NUCLEOTIDE SEQUENCE [LARGE SCALE GENOMIC DNA]</scope>
    <source>
        <strain evidence="4 5">PTYR-5</strain>
    </source>
</reference>
<dbReference type="OrthoDB" id="9811084at2"/>
<dbReference type="InterPro" id="IPR050109">
    <property type="entry name" value="HTH-type_TetR-like_transc_reg"/>
</dbReference>
<dbReference type="PRINTS" id="PR00455">
    <property type="entry name" value="HTHTETR"/>
</dbReference>
<proteinExistence type="predicted"/>
<dbReference type="SUPFAM" id="SSF46689">
    <property type="entry name" value="Homeodomain-like"/>
    <property type="match status" value="1"/>
</dbReference>
<accession>A0A5C4XJ76</accession>
<evidence type="ECO:0000256" key="2">
    <source>
        <dbReference type="PROSITE-ProRule" id="PRU00335"/>
    </source>
</evidence>
<name>A0A5C4XJ76_9HYPH</name>
<keyword evidence="5" id="KW-1185">Reference proteome</keyword>
<dbReference type="PANTHER" id="PTHR30055:SF146">
    <property type="entry name" value="HTH-TYPE TRANSCRIPTIONAL DUAL REGULATOR CECR"/>
    <property type="match status" value="1"/>
</dbReference>
<dbReference type="RefSeq" id="WP_139676443.1">
    <property type="nucleotide sequence ID" value="NZ_VDMN01000002.1"/>
</dbReference>
<dbReference type="GO" id="GO:0003700">
    <property type="term" value="F:DNA-binding transcription factor activity"/>
    <property type="evidence" value="ECO:0007669"/>
    <property type="project" value="TreeGrafter"/>
</dbReference>
<dbReference type="InterPro" id="IPR009057">
    <property type="entry name" value="Homeodomain-like_sf"/>
</dbReference>
<dbReference type="InterPro" id="IPR001647">
    <property type="entry name" value="HTH_TetR"/>
</dbReference>
<evidence type="ECO:0000313" key="4">
    <source>
        <dbReference type="EMBL" id="TNM63533.1"/>
    </source>
</evidence>
<sequence length="208" mass="23301">MSRTIREGAHIDVARSAARLFLEKGVADTSGDEIAEAAGISKRTLWRYFRSKESCIEPLFALTSQRFAAKLRNWPLDISVERFLEINYDFSKMQKQELEDGALVVHLIARLEEEPALLEPFFMATRMTEILLADVIASRLDLSPADFEVRLCAATVAAAMRIIDETISRAAVKYGQVPTLAETNDRLAQAIRRASTLPFCDPVTPRRG</sequence>
<dbReference type="EMBL" id="VDMN01000002">
    <property type="protein sequence ID" value="TNM63533.1"/>
    <property type="molecule type" value="Genomic_DNA"/>
</dbReference>
<gene>
    <name evidence="4" type="ORF">FHP24_12035</name>
</gene>
<feature type="domain" description="HTH tetR-type" evidence="3">
    <location>
        <begin position="7"/>
        <end position="67"/>
    </location>
</feature>
<evidence type="ECO:0000259" key="3">
    <source>
        <dbReference type="PROSITE" id="PS50977"/>
    </source>
</evidence>
<evidence type="ECO:0000256" key="1">
    <source>
        <dbReference type="ARBA" id="ARBA00023125"/>
    </source>
</evidence>
<dbReference type="Pfam" id="PF00440">
    <property type="entry name" value="TetR_N"/>
    <property type="match status" value="1"/>
</dbReference>
<comment type="caution">
    <text evidence="4">The sequence shown here is derived from an EMBL/GenBank/DDBJ whole genome shotgun (WGS) entry which is preliminary data.</text>
</comment>
<dbReference type="Gene3D" id="1.10.357.10">
    <property type="entry name" value="Tetracycline Repressor, domain 2"/>
    <property type="match status" value="1"/>
</dbReference>
<dbReference type="PROSITE" id="PS50977">
    <property type="entry name" value="HTH_TETR_2"/>
    <property type="match status" value="1"/>
</dbReference>
<organism evidence="4 5">
    <name type="scientific">Aliirhizobium smilacinae</name>
    <dbReference type="NCBI Taxonomy" id="1395944"/>
    <lineage>
        <taxon>Bacteria</taxon>
        <taxon>Pseudomonadati</taxon>
        <taxon>Pseudomonadota</taxon>
        <taxon>Alphaproteobacteria</taxon>
        <taxon>Hyphomicrobiales</taxon>
        <taxon>Rhizobiaceae</taxon>
        <taxon>Aliirhizobium</taxon>
    </lineage>
</organism>
<dbReference type="GO" id="GO:0000976">
    <property type="term" value="F:transcription cis-regulatory region binding"/>
    <property type="evidence" value="ECO:0007669"/>
    <property type="project" value="TreeGrafter"/>
</dbReference>
<evidence type="ECO:0000313" key="5">
    <source>
        <dbReference type="Proteomes" id="UP000311605"/>
    </source>
</evidence>
<dbReference type="Proteomes" id="UP000311605">
    <property type="component" value="Unassembled WGS sequence"/>
</dbReference>